<comment type="caution">
    <text evidence="1">The sequence shown here is derived from an EMBL/GenBank/DDBJ whole genome shotgun (WGS) entry which is preliminary data.</text>
</comment>
<sequence length="88" mass="9741">MRYATKILTLMDNVKKATMKASMLRKAEAANQASERPSSKFKIARSIVLKSPFNNNFDSLALPLVTGFLKGPRMLPSLFRLLLCPSPG</sequence>
<keyword evidence="2" id="KW-1185">Reference proteome</keyword>
<evidence type="ECO:0000313" key="1">
    <source>
        <dbReference type="EMBL" id="KAF8708864.1"/>
    </source>
</evidence>
<reference evidence="1" key="1">
    <citation type="submission" date="2020-07" db="EMBL/GenBank/DDBJ databases">
        <title>Genome sequence and genetic diversity analysis of an under-domesticated orphan crop, white fonio (Digitaria exilis).</title>
        <authorList>
            <person name="Bennetzen J.L."/>
            <person name="Chen S."/>
            <person name="Ma X."/>
            <person name="Wang X."/>
            <person name="Yssel A.E.J."/>
            <person name="Chaluvadi S.R."/>
            <person name="Johnson M."/>
            <person name="Gangashetty P."/>
            <person name="Hamidou F."/>
            <person name="Sanogo M.D."/>
            <person name="Zwaenepoel A."/>
            <person name="Wallace J."/>
            <person name="Van De Peer Y."/>
            <person name="Van Deynze A."/>
        </authorList>
    </citation>
    <scope>NUCLEOTIDE SEQUENCE</scope>
    <source>
        <tissue evidence="1">Leaves</tissue>
    </source>
</reference>
<name>A0A835BTH3_9POAL</name>
<dbReference type="AlphaFoldDB" id="A0A835BTH3"/>
<proteinExistence type="predicted"/>
<dbReference type="EMBL" id="JACEFO010001756">
    <property type="protein sequence ID" value="KAF8708864.1"/>
    <property type="molecule type" value="Genomic_DNA"/>
</dbReference>
<protein>
    <submittedName>
        <fullName evidence="1">Uncharacterized protein</fullName>
    </submittedName>
</protein>
<gene>
    <name evidence="1" type="ORF">HU200_030256</name>
</gene>
<dbReference type="Proteomes" id="UP000636709">
    <property type="component" value="Unassembled WGS sequence"/>
</dbReference>
<evidence type="ECO:0000313" key="2">
    <source>
        <dbReference type="Proteomes" id="UP000636709"/>
    </source>
</evidence>
<accession>A0A835BTH3</accession>
<organism evidence="1 2">
    <name type="scientific">Digitaria exilis</name>
    <dbReference type="NCBI Taxonomy" id="1010633"/>
    <lineage>
        <taxon>Eukaryota</taxon>
        <taxon>Viridiplantae</taxon>
        <taxon>Streptophyta</taxon>
        <taxon>Embryophyta</taxon>
        <taxon>Tracheophyta</taxon>
        <taxon>Spermatophyta</taxon>
        <taxon>Magnoliopsida</taxon>
        <taxon>Liliopsida</taxon>
        <taxon>Poales</taxon>
        <taxon>Poaceae</taxon>
        <taxon>PACMAD clade</taxon>
        <taxon>Panicoideae</taxon>
        <taxon>Panicodae</taxon>
        <taxon>Paniceae</taxon>
        <taxon>Anthephorinae</taxon>
        <taxon>Digitaria</taxon>
    </lineage>
</organism>